<comment type="caution">
    <text evidence="1">The sequence shown here is derived from an EMBL/GenBank/DDBJ whole genome shotgun (WGS) entry which is preliminary data.</text>
</comment>
<keyword evidence="1" id="KW-0378">Hydrolase</keyword>
<organism evidence="1 2">
    <name type="scientific">Coemansia spiralis</name>
    <dbReference type="NCBI Taxonomy" id="417178"/>
    <lineage>
        <taxon>Eukaryota</taxon>
        <taxon>Fungi</taxon>
        <taxon>Fungi incertae sedis</taxon>
        <taxon>Zoopagomycota</taxon>
        <taxon>Kickxellomycotina</taxon>
        <taxon>Kickxellomycetes</taxon>
        <taxon>Kickxellales</taxon>
        <taxon>Kickxellaceae</taxon>
        <taxon>Coemansia</taxon>
    </lineage>
</organism>
<protein>
    <submittedName>
        <fullName evidence="1">ATP-dependent DNA helicase Snf21</fullName>
    </submittedName>
</protein>
<dbReference type="OrthoDB" id="5857104at2759"/>
<name>A0A9W8L332_9FUNG</name>
<accession>A0A9W8L332</accession>
<keyword evidence="1" id="KW-0547">Nucleotide-binding</keyword>
<dbReference type="GO" id="GO:0004386">
    <property type="term" value="F:helicase activity"/>
    <property type="evidence" value="ECO:0007669"/>
    <property type="project" value="UniProtKB-KW"/>
</dbReference>
<sequence length="262" mass="28511">MHVRAARKLEGYSVDEIGKCKLGMGEASAALPAFPSDNIAQFRKQVHAFRRVSQNMPLSPQLRQELWAGYVPDSERRLLDALPTGLGMPAGNAAKVVFSATQPQSLPLPQPSASAIPGTGQAQLVLPPLPPSIDFVSPHLLLKGNLVAAGDQAARLQRLLVPSITPSGLDVRVMVREREQRREARIEYRMRELGALPTTISDEQLDVGGVPGQKYLRPGLLSGGNSSARLKAVIEFKALALRHKQRELRTDVVRSITRASQL</sequence>
<dbReference type="AlphaFoldDB" id="A0A9W8L332"/>
<evidence type="ECO:0000313" key="1">
    <source>
        <dbReference type="EMBL" id="KAJ2684708.1"/>
    </source>
</evidence>
<reference evidence="1" key="1">
    <citation type="submission" date="2022-07" db="EMBL/GenBank/DDBJ databases">
        <title>Phylogenomic reconstructions and comparative analyses of Kickxellomycotina fungi.</title>
        <authorList>
            <person name="Reynolds N.K."/>
            <person name="Stajich J.E."/>
            <person name="Barry K."/>
            <person name="Grigoriev I.V."/>
            <person name="Crous P."/>
            <person name="Smith M.E."/>
        </authorList>
    </citation>
    <scope>NUCLEOTIDE SEQUENCE</scope>
    <source>
        <strain evidence="1">CBS 109367</strain>
    </source>
</reference>
<evidence type="ECO:0000313" key="2">
    <source>
        <dbReference type="Proteomes" id="UP001151516"/>
    </source>
</evidence>
<proteinExistence type="predicted"/>
<keyword evidence="2" id="KW-1185">Reference proteome</keyword>
<dbReference type="EMBL" id="JANBTX010000193">
    <property type="protein sequence ID" value="KAJ2684708.1"/>
    <property type="molecule type" value="Genomic_DNA"/>
</dbReference>
<dbReference type="Proteomes" id="UP001151516">
    <property type="component" value="Unassembled WGS sequence"/>
</dbReference>
<keyword evidence="1" id="KW-0067">ATP-binding</keyword>
<feature type="non-terminal residue" evidence="1">
    <location>
        <position position="262"/>
    </location>
</feature>
<keyword evidence="1" id="KW-0347">Helicase</keyword>
<gene>
    <name evidence="1" type="primary">snf21_2</name>
    <name evidence="1" type="ORF">IWW39_004749</name>
</gene>